<dbReference type="Gene3D" id="1.10.287.110">
    <property type="entry name" value="DnaJ domain"/>
    <property type="match status" value="1"/>
</dbReference>
<dbReference type="InterPro" id="IPR002939">
    <property type="entry name" value="DnaJ_C"/>
</dbReference>
<evidence type="ECO:0000259" key="4">
    <source>
        <dbReference type="PROSITE" id="PS50076"/>
    </source>
</evidence>
<keyword evidence="2" id="KW-0479">Metal-binding</keyword>
<dbReference type="SUPFAM" id="SSF49493">
    <property type="entry name" value="HSP40/DnaJ peptide-binding domain"/>
    <property type="match status" value="2"/>
</dbReference>
<dbReference type="RefSeq" id="WP_200820724.1">
    <property type="nucleotide sequence ID" value="NZ_FWZT01000010.1"/>
</dbReference>
<sequence length="295" mass="32447">MSNYYDILGVEKSASDADIKKAYRKLAMQYHPDRNQGNPQAEEKFKQVNEAYAVLSDKQKRQQYDMFGEQKFHQQYSAEDIFRGTDFGSIFEEFGMGNSFFSNIFGGAGGAGFQGRGGFQRGPQKGQDVEYPVKIGFMDAYNGTERRVQFSLSDGTRRDLTVRIPQGVQTGAKLRVSGRGAPSPVGGQPGDLFVVIEVSPHPRFTRDGLDIETPIPMKVSEAFLGCSKSIETPMGEKKIKVPAGVKPGTKIRLKGLGFKSGQQHGDLFGIVEVEIPKDLSDEQKNAIASLQECGL</sequence>
<organism evidence="5 6">
    <name type="scientific">Pseudobacteriovorax antillogorgiicola</name>
    <dbReference type="NCBI Taxonomy" id="1513793"/>
    <lineage>
        <taxon>Bacteria</taxon>
        <taxon>Pseudomonadati</taxon>
        <taxon>Bdellovibrionota</taxon>
        <taxon>Oligoflexia</taxon>
        <taxon>Oligoflexales</taxon>
        <taxon>Pseudobacteriovoracaceae</taxon>
        <taxon>Pseudobacteriovorax</taxon>
    </lineage>
</organism>
<evidence type="ECO:0000256" key="1">
    <source>
        <dbReference type="ARBA" id="ARBA00022737"/>
    </source>
</evidence>
<evidence type="ECO:0000313" key="6">
    <source>
        <dbReference type="Proteomes" id="UP000192907"/>
    </source>
</evidence>
<evidence type="ECO:0000313" key="5">
    <source>
        <dbReference type="EMBL" id="SMF34514.1"/>
    </source>
</evidence>
<protein>
    <submittedName>
        <fullName evidence="5">Curved DNA-binding protein</fullName>
    </submittedName>
</protein>
<keyword evidence="6" id="KW-1185">Reference proteome</keyword>
<dbReference type="CDD" id="cd10747">
    <property type="entry name" value="DnaJ_C"/>
    <property type="match status" value="1"/>
</dbReference>
<gene>
    <name evidence="5" type="ORF">SAMN06296036_110145</name>
</gene>
<dbReference type="GO" id="GO:0051082">
    <property type="term" value="F:unfolded protein binding"/>
    <property type="evidence" value="ECO:0007669"/>
    <property type="project" value="InterPro"/>
</dbReference>
<dbReference type="GO" id="GO:0042026">
    <property type="term" value="P:protein refolding"/>
    <property type="evidence" value="ECO:0007669"/>
    <property type="project" value="TreeGrafter"/>
</dbReference>
<dbReference type="Pfam" id="PF01556">
    <property type="entry name" value="DnaJ_C"/>
    <property type="match status" value="1"/>
</dbReference>
<keyword evidence="2" id="KW-0863">Zinc-finger</keyword>
<dbReference type="CDD" id="cd06257">
    <property type="entry name" value="DnaJ"/>
    <property type="match status" value="1"/>
</dbReference>
<dbReference type="InterPro" id="IPR018253">
    <property type="entry name" value="DnaJ_domain_CS"/>
</dbReference>
<dbReference type="InterPro" id="IPR036869">
    <property type="entry name" value="J_dom_sf"/>
</dbReference>
<dbReference type="InterPro" id="IPR001623">
    <property type="entry name" value="DnaJ_domain"/>
</dbReference>
<keyword evidence="1" id="KW-0677">Repeat</keyword>
<keyword evidence="3" id="KW-0143">Chaperone</keyword>
<dbReference type="GO" id="GO:0008270">
    <property type="term" value="F:zinc ion binding"/>
    <property type="evidence" value="ECO:0007669"/>
    <property type="project" value="UniProtKB-KW"/>
</dbReference>
<dbReference type="PANTHER" id="PTHR43096:SF52">
    <property type="entry name" value="DNAJ HOMOLOG 1, MITOCHONDRIAL-RELATED"/>
    <property type="match status" value="1"/>
</dbReference>
<keyword evidence="2" id="KW-0862">Zinc</keyword>
<dbReference type="PANTHER" id="PTHR43096">
    <property type="entry name" value="DNAJ HOMOLOG 1, MITOCHONDRIAL-RELATED"/>
    <property type="match status" value="1"/>
</dbReference>
<dbReference type="FunFam" id="2.60.260.20:FF:000013">
    <property type="entry name" value="DnaJ subfamily B member 11"/>
    <property type="match status" value="1"/>
</dbReference>
<proteinExistence type="predicted"/>
<dbReference type="STRING" id="1513793.SAMN06296036_110145"/>
<accession>A0A1Y6BY98</accession>
<keyword evidence="5" id="KW-0238">DNA-binding</keyword>
<dbReference type="Pfam" id="PF00226">
    <property type="entry name" value="DnaJ"/>
    <property type="match status" value="1"/>
</dbReference>
<dbReference type="AlphaFoldDB" id="A0A1Y6BY98"/>
<dbReference type="GO" id="GO:0003677">
    <property type="term" value="F:DNA binding"/>
    <property type="evidence" value="ECO:0007669"/>
    <property type="project" value="UniProtKB-KW"/>
</dbReference>
<reference evidence="6" key="1">
    <citation type="submission" date="2017-04" db="EMBL/GenBank/DDBJ databases">
        <authorList>
            <person name="Varghese N."/>
            <person name="Submissions S."/>
        </authorList>
    </citation>
    <scope>NUCLEOTIDE SEQUENCE [LARGE SCALE GENOMIC DNA]</scope>
    <source>
        <strain evidence="6">RKEM611</strain>
    </source>
</reference>
<dbReference type="PROSITE" id="PS00636">
    <property type="entry name" value="DNAJ_1"/>
    <property type="match status" value="1"/>
</dbReference>
<evidence type="ECO:0000256" key="3">
    <source>
        <dbReference type="ARBA" id="ARBA00023186"/>
    </source>
</evidence>
<dbReference type="Gene3D" id="2.60.260.20">
    <property type="entry name" value="Urease metallochaperone UreE, N-terminal domain"/>
    <property type="match status" value="2"/>
</dbReference>
<dbReference type="Proteomes" id="UP000192907">
    <property type="component" value="Unassembled WGS sequence"/>
</dbReference>
<feature type="domain" description="J" evidence="4">
    <location>
        <begin position="3"/>
        <end position="68"/>
    </location>
</feature>
<dbReference type="PROSITE" id="PS50076">
    <property type="entry name" value="DNAJ_2"/>
    <property type="match status" value="1"/>
</dbReference>
<dbReference type="PRINTS" id="PR00625">
    <property type="entry name" value="JDOMAIN"/>
</dbReference>
<dbReference type="InterPro" id="IPR008971">
    <property type="entry name" value="HSP40/DnaJ_pept-bd"/>
</dbReference>
<dbReference type="SUPFAM" id="SSF46565">
    <property type="entry name" value="Chaperone J-domain"/>
    <property type="match status" value="1"/>
</dbReference>
<dbReference type="FunFam" id="1.10.287.110:FF:000034">
    <property type="entry name" value="Chaperone protein DnaJ"/>
    <property type="match status" value="1"/>
</dbReference>
<name>A0A1Y6BY98_9BACT</name>
<dbReference type="SMART" id="SM00271">
    <property type="entry name" value="DnaJ"/>
    <property type="match status" value="1"/>
</dbReference>
<dbReference type="EMBL" id="FWZT01000010">
    <property type="protein sequence ID" value="SMF34514.1"/>
    <property type="molecule type" value="Genomic_DNA"/>
</dbReference>
<evidence type="ECO:0000256" key="2">
    <source>
        <dbReference type="ARBA" id="ARBA00022771"/>
    </source>
</evidence>
<dbReference type="GO" id="GO:0005737">
    <property type="term" value="C:cytoplasm"/>
    <property type="evidence" value="ECO:0007669"/>
    <property type="project" value="TreeGrafter"/>
</dbReference>